<evidence type="ECO:0000256" key="1">
    <source>
        <dbReference type="SAM" id="MobiDB-lite"/>
    </source>
</evidence>
<feature type="compositionally biased region" description="Basic and acidic residues" evidence="1">
    <location>
        <begin position="230"/>
        <end position="239"/>
    </location>
</feature>
<evidence type="ECO:0000313" key="2">
    <source>
        <dbReference type="EMBL" id="TKC43974.1"/>
    </source>
</evidence>
<reference evidence="3" key="1">
    <citation type="journal article" date="2019" name="IScience">
        <title>Narwhal Genome Reveals Long-Term Low Genetic Diversity despite Current Large Abundance Size.</title>
        <authorList>
            <person name="Westbury M.V."/>
            <person name="Petersen B."/>
            <person name="Garde E."/>
            <person name="Heide-Jorgensen M.P."/>
            <person name="Lorenzen E.D."/>
        </authorList>
    </citation>
    <scope>NUCLEOTIDE SEQUENCE [LARGE SCALE GENOMIC DNA]</scope>
</reference>
<gene>
    <name evidence="2" type="ORF">EI555_008028</name>
</gene>
<feature type="region of interest" description="Disordered" evidence="1">
    <location>
        <begin position="1"/>
        <end position="24"/>
    </location>
</feature>
<feature type="compositionally biased region" description="Basic and acidic residues" evidence="1">
    <location>
        <begin position="63"/>
        <end position="80"/>
    </location>
</feature>
<feature type="region of interest" description="Disordered" evidence="1">
    <location>
        <begin position="54"/>
        <end position="149"/>
    </location>
</feature>
<dbReference type="PANTHER" id="PTHR16106">
    <property type="entry name" value="CHROMOSOME 4 OPEN READING FRAME 19"/>
    <property type="match status" value="1"/>
</dbReference>
<dbReference type="Pfam" id="PF15770">
    <property type="entry name" value="DUF4699"/>
    <property type="match status" value="1"/>
</dbReference>
<dbReference type="Proteomes" id="UP000308365">
    <property type="component" value="Unassembled WGS sequence"/>
</dbReference>
<feature type="region of interest" description="Disordered" evidence="1">
    <location>
        <begin position="280"/>
        <end position="315"/>
    </location>
</feature>
<dbReference type="EMBL" id="RWIC01000428">
    <property type="protein sequence ID" value="TKC43974.1"/>
    <property type="molecule type" value="Genomic_DNA"/>
</dbReference>
<dbReference type="InterPro" id="IPR031528">
    <property type="entry name" value="C4orf19"/>
</dbReference>
<proteinExistence type="predicted"/>
<feature type="region of interest" description="Disordered" evidence="1">
    <location>
        <begin position="230"/>
        <end position="256"/>
    </location>
</feature>
<sequence>MGLVVGKAKQKQFSPSKACDDPSSSNLLSYLLDPVQVPSPGYVNEVNSCKLDEDDGVKLKGKQSREVLVHKDDPPSESSKRTTSRNQTAALQEPCGPPQGPLLPGDTAGGPCAEKTGGAVNGLGPAAALQLAGDPGCPQGDRGSWASATNKGYTTRPFLGGGSARQPDCVLLASGETRVMGNGDSSASGAAGHPAWEIPDHVLQIPAPDYPQLWGSADDDADHVDREEKDCLFKSHTEEEPGQGAPPGAGERGLNMPFSVKRSRDSLNKAVATEALSVYLKEEDPAQDVPVVDSRNGWEETQGSPGDASGETVDEDAEVAEALAALEAATAGEDVDEAE</sequence>
<organism evidence="2 3">
    <name type="scientific">Monodon monoceros</name>
    <name type="common">Narwhal</name>
    <name type="synonym">Ceratodon monodon</name>
    <dbReference type="NCBI Taxonomy" id="40151"/>
    <lineage>
        <taxon>Eukaryota</taxon>
        <taxon>Metazoa</taxon>
        <taxon>Chordata</taxon>
        <taxon>Craniata</taxon>
        <taxon>Vertebrata</taxon>
        <taxon>Euteleostomi</taxon>
        <taxon>Mammalia</taxon>
        <taxon>Eutheria</taxon>
        <taxon>Laurasiatheria</taxon>
        <taxon>Artiodactyla</taxon>
        <taxon>Whippomorpha</taxon>
        <taxon>Cetacea</taxon>
        <taxon>Odontoceti</taxon>
        <taxon>Monodontidae</taxon>
        <taxon>Monodon</taxon>
    </lineage>
</organism>
<feature type="compositionally biased region" description="Low complexity" evidence="1">
    <location>
        <begin position="122"/>
        <end position="136"/>
    </location>
</feature>
<evidence type="ECO:0000313" key="3">
    <source>
        <dbReference type="Proteomes" id="UP000308365"/>
    </source>
</evidence>
<dbReference type="AlphaFoldDB" id="A0A4U1F419"/>
<accession>A0A4U1F419</accession>
<comment type="caution">
    <text evidence="2">The sequence shown here is derived from an EMBL/GenBank/DDBJ whole genome shotgun (WGS) entry which is preliminary data.</text>
</comment>
<dbReference type="PANTHER" id="PTHR16106:SF3">
    <property type="entry name" value="CHROMOSOME 4 OPEN READING FRAME 19"/>
    <property type="match status" value="1"/>
</dbReference>
<protein>
    <submittedName>
        <fullName evidence="2">Uncharacterized protein</fullName>
    </submittedName>
</protein>
<name>A0A4U1F419_MONMO</name>